<dbReference type="KEGG" id="nnu:104595909"/>
<dbReference type="OrthoDB" id="1932527at2759"/>
<gene>
    <name evidence="2" type="primary">LOC104595909</name>
</gene>
<dbReference type="GeneID" id="104595909"/>
<evidence type="ECO:0000313" key="2">
    <source>
        <dbReference type="RefSeq" id="XP_010255174.1"/>
    </source>
</evidence>
<keyword evidence="1" id="KW-1185">Reference proteome</keyword>
<sequence length="194" mass="22445">MNLDKSSLAGVNLEERELREYADVLRCAISDWPMAYLGLPLGDNPKKVSFWNPIVERFGKRLASLRKIYFSMRGRITLIRSTLANLPMYFLSVFKIPTKVSNTLEKLMRDFLWKPGEEKQDHMVSWEVVTRGKNLGDLGIENVRKRNRALLGKLLWRFPLERDKLWTKIVTSIHGLENNGWEPGILARTTAAFP</sequence>
<reference evidence="2" key="1">
    <citation type="submission" date="2025-08" db="UniProtKB">
        <authorList>
            <consortium name="RefSeq"/>
        </authorList>
    </citation>
    <scope>IDENTIFICATION</scope>
</reference>
<dbReference type="eggNOG" id="KOG1075">
    <property type="taxonomic scope" value="Eukaryota"/>
</dbReference>
<organism evidence="1 2">
    <name type="scientific">Nelumbo nucifera</name>
    <name type="common">Sacred lotus</name>
    <dbReference type="NCBI Taxonomy" id="4432"/>
    <lineage>
        <taxon>Eukaryota</taxon>
        <taxon>Viridiplantae</taxon>
        <taxon>Streptophyta</taxon>
        <taxon>Embryophyta</taxon>
        <taxon>Tracheophyta</taxon>
        <taxon>Spermatophyta</taxon>
        <taxon>Magnoliopsida</taxon>
        <taxon>Proteales</taxon>
        <taxon>Nelumbonaceae</taxon>
        <taxon>Nelumbo</taxon>
    </lineage>
</organism>
<dbReference type="STRING" id="4432.A0A1U7ZSX8"/>
<dbReference type="RefSeq" id="XP_010255174.1">
    <property type="nucleotide sequence ID" value="XM_010256872.1"/>
</dbReference>
<dbReference type="InParanoid" id="A0A1U7ZSX8"/>
<accession>A0A1U7ZSX8</accession>
<dbReference type="Proteomes" id="UP000189703">
    <property type="component" value="Unplaced"/>
</dbReference>
<name>A0A1U7ZSX8_NELNU</name>
<dbReference type="AlphaFoldDB" id="A0A1U7ZSX8"/>
<protein>
    <submittedName>
        <fullName evidence="2">Uncharacterized protein LOC104595909</fullName>
    </submittedName>
</protein>
<dbReference type="OMA" id="CRISTWT"/>
<evidence type="ECO:0000313" key="1">
    <source>
        <dbReference type="Proteomes" id="UP000189703"/>
    </source>
</evidence>
<dbReference type="PANTHER" id="PTHR33116:SF78">
    <property type="entry name" value="OS12G0587133 PROTEIN"/>
    <property type="match status" value="1"/>
</dbReference>
<dbReference type="PANTHER" id="PTHR33116">
    <property type="entry name" value="REVERSE TRANSCRIPTASE ZINC-BINDING DOMAIN-CONTAINING PROTEIN-RELATED-RELATED"/>
    <property type="match status" value="1"/>
</dbReference>
<proteinExistence type="predicted"/>